<accession>A0A8J3KL54</accession>
<proteinExistence type="predicted"/>
<gene>
    <name evidence="1" type="ORF">Cci01nite_30180</name>
</gene>
<keyword evidence="2" id="KW-1185">Reference proteome</keyword>
<dbReference type="AlphaFoldDB" id="A0A8J3KL54"/>
<reference evidence="1 2" key="1">
    <citation type="submission" date="2021-01" db="EMBL/GenBank/DDBJ databases">
        <title>Whole genome shotgun sequence of Catellatospora citrea NBRC 14495.</title>
        <authorList>
            <person name="Komaki H."/>
            <person name="Tamura T."/>
        </authorList>
    </citation>
    <scope>NUCLEOTIDE SEQUENCE [LARGE SCALE GENOMIC DNA]</scope>
    <source>
        <strain evidence="1 2">NBRC 14495</strain>
    </source>
</reference>
<evidence type="ECO:0000313" key="2">
    <source>
        <dbReference type="Proteomes" id="UP000659904"/>
    </source>
</evidence>
<dbReference type="EMBL" id="BONH01000011">
    <property type="protein sequence ID" value="GIF97924.1"/>
    <property type="molecule type" value="Genomic_DNA"/>
</dbReference>
<comment type="caution">
    <text evidence="1">The sequence shown here is derived from an EMBL/GenBank/DDBJ whole genome shotgun (WGS) entry which is preliminary data.</text>
</comment>
<dbReference type="Proteomes" id="UP000659904">
    <property type="component" value="Unassembled WGS sequence"/>
</dbReference>
<organism evidence="1 2">
    <name type="scientific">Catellatospora citrea</name>
    <dbReference type="NCBI Taxonomy" id="53366"/>
    <lineage>
        <taxon>Bacteria</taxon>
        <taxon>Bacillati</taxon>
        <taxon>Actinomycetota</taxon>
        <taxon>Actinomycetes</taxon>
        <taxon>Micromonosporales</taxon>
        <taxon>Micromonosporaceae</taxon>
        <taxon>Catellatospora</taxon>
    </lineage>
</organism>
<name>A0A8J3KL54_9ACTN</name>
<evidence type="ECO:0000313" key="1">
    <source>
        <dbReference type="EMBL" id="GIF97924.1"/>
    </source>
</evidence>
<dbReference type="RefSeq" id="WP_147432929.1">
    <property type="nucleotide sequence ID" value="NZ_BONH01000011.1"/>
</dbReference>
<protein>
    <submittedName>
        <fullName evidence="1">Uncharacterized protein</fullName>
    </submittedName>
</protein>
<sequence>MVRVTNRSMAGGCFGPVRVTVDVEPAAESSVHVADDFIDLRDRDRDDEYMRAELANEQWIAELTTGALRGVRAALLQHEYRTGPLRVVLVKHYLHIVETSYITVRAGASRAVRIAIDQLPHRMVREWVTRTPAGPVVRLANPVDPEVGDTDAEVFIEVAPAAARSVVLAEDFATDVTGPRLDAADLARIPDLAVTAAHAALDRHEERVGPLRLTLLGHRPHQTVPWSLEHQYRDALDDGVRMAVEQLEFALAEQTG</sequence>